<keyword evidence="2" id="KW-1003">Cell membrane</keyword>
<comment type="caution">
    <text evidence="7">The sequence shown here is derived from an EMBL/GenBank/DDBJ whole genome shotgun (WGS) entry which is preliminary data.</text>
</comment>
<dbReference type="InterPro" id="IPR012556">
    <property type="entry name" value="Entericidin"/>
</dbReference>
<evidence type="ECO:0000256" key="5">
    <source>
        <dbReference type="ARBA" id="ARBA00023139"/>
    </source>
</evidence>
<sequence>MILRISKMWVQIAAPYFSRAGMMKRLLGLVMLILFTSTLLAGCNTARGFGEDIKHLGNSISHAAS</sequence>
<keyword evidence="6" id="KW-0449">Lipoprotein</keyword>
<evidence type="ECO:0000256" key="6">
    <source>
        <dbReference type="ARBA" id="ARBA00023288"/>
    </source>
</evidence>
<protein>
    <submittedName>
        <fullName evidence="7">Entericidin A</fullName>
    </submittedName>
</protein>
<evidence type="ECO:0000256" key="4">
    <source>
        <dbReference type="ARBA" id="ARBA00023136"/>
    </source>
</evidence>
<keyword evidence="4" id="KW-0472">Membrane</keyword>
<keyword evidence="8" id="KW-1185">Reference proteome</keyword>
<accession>A0ABM8MHI1</accession>
<dbReference type="Proteomes" id="UP000835792">
    <property type="component" value="Unassembled WGS sequence"/>
</dbReference>
<gene>
    <name evidence="7" type="ORF">GHA_01877</name>
</gene>
<evidence type="ECO:0000256" key="1">
    <source>
        <dbReference type="ARBA" id="ARBA00010296"/>
    </source>
</evidence>
<organism evidence="7 8">
    <name type="scientific">Citrobacter youngae</name>
    <dbReference type="NCBI Taxonomy" id="133448"/>
    <lineage>
        <taxon>Bacteria</taxon>
        <taxon>Pseudomonadati</taxon>
        <taxon>Pseudomonadota</taxon>
        <taxon>Gammaproteobacteria</taxon>
        <taxon>Enterobacterales</taxon>
        <taxon>Enterobacteriaceae</taxon>
        <taxon>Citrobacter</taxon>
        <taxon>Citrobacter freundii complex</taxon>
    </lineage>
</organism>
<dbReference type="NCBIfam" id="NF007319">
    <property type="entry name" value="PRK09810.1"/>
    <property type="match status" value="1"/>
</dbReference>
<evidence type="ECO:0000313" key="8">
    <source>
        <dbReference type="Proteomes" id="UP000835792"/>
    </source>
</evidence>
<keyword evidence="3" id="KW-0732">Signal</keyword>
<dbReference type="EMBL" id="CAHPRB010000006">
    <property type="protein sequence ID" value="CAB5559332.1"/>
    <property type="molecule type" value="Genomic_DNA"/>
</dbReference>
<comment type="similarity">
    <text evidence="1">Belongs to the EcnA/EcnB lipoprotein family.</text>
</comment>
<name>A0ABM8MHI1_9ENTR</name>
<evidence type="ECO:0000256" key="2">
    <source>
        <dbReference type="ARBA" id="ARBA00022475"/>
    </source>
</evidence>
<keyword evidence="5" id="KW-0564">Palmitate</keyword>
<proteinExistence type="inferred from homology"/>
<dbReference type="Pfam" id="PF08085">
    <property type="entry name" value="Entericidin"/>
    <property type="match status" value="1"/>
</dbReference>
<reference evidence="7" key="1">
    <citation type="submission" date="2020-05" db="EMBL/GenBank/DDBJ databases">
        <authorList>
            <person name="Delgado-Blas J."/>
        </authorList>
    </citation>
    <scope>NUCLEOTIDE SEQUENCE</scope>
    <source>
        <strain evidence="7">BB1468</strain>
    </source>
</reference>
<evidence type="ECO:0000313" key="7">
    <source>
        <dbReference type="EMBL" id="CAB5559332.1"/>
    </source>
</evidence>
<evidence type="ECO:0000256" key="3">
    <source>
        <dbReference type="ARBA" id="ARBA00022729"/>
    </source>
</evidence>